<dbReference type="SUPFAM" id="SSF53098">
    <property type="entry name" value="Ribonuclease H-like"/>
    <property type="match status" value="1"/>
</dbReference>
<dbReference type="Proteomes" id="UP000028501">
    <property type="component" value="Chromosome"/>
</dbReference>
<accession>A0A075WLP4</accession>
<dbReference type="PANTHER" id="PTHR39967">
    <property type="match status" value="1"/>
</dbReference>
<dbReference type="KEGG" id="afg:AFULGI_00017040"/>
<dbReference type="InterPro" id="IPR032874">
    <property type="entry name" value="DDE_dom"/>
</dbReference>
<reference evidence="2 3" key="1">
    <citation type="submission" date="2013-07" db="EMBL/GenBank/DDBJ databases">
        <title>Genome of Archaeoglobus fulgidus.</title>
        <authorList>
            <person name="Fiebig A."/>
            <person name="Birkeland N.-K."/>
        </authorList>
    </citation>
    <scope>NUCLEOTIDE SEQUENCE [LARGE SCALE GENOMIC DNA]</scope>
    <source>
        <strain evidence="2 3">DSM 8774</strain>
    </source>
</reference>
<evidence type="ECO:0000313" key="3">
    <source>
        <dbReference type="Proteomes" id="UP000028501"/>
    </source>
</evidence>
<protein>
    <submittedName>
        <fullName evidence="2">Transposase</fullName>
    </submittedName>
</protein>
<feature type="domain" description="DDE" evidence="1">
    <location>
        <begin position="82"/>
        <end position="211"/>
    </location>
</feature>
<dbReference type="RefSeq" id="WP_048095856.1">
    <property type="nucleotide sequence ID" value="NZ_CP006577.1"/>
</dbReference>
<dbReference type="GeneID" id="24795202"/>
<name>A0A075WLP4_ARCFL</name>
<dbReference type="HOGENOM" id="CLU_079548_0_0_2"/>
<organism evidence="2 3">
    <name type="scientific">Archaeoglobus fulgidus DSM 8774</name>
    <dbReference type="NCBI Taxonomy" id="1344584"/>
    <lineage>
        <taxon>Archaea</taxon>
        <taxon>Methanobacteriati</taxon>
        <taxon>Methanobacteriota</taxon>
        <taxon>Archaeoglobi</taxon>
        <taxon>Archaeoglobales</taxon>
        <taxon>Archaeoglobaceae</taxon>
        <taxon>Archaeoglobus</taxon>
    </lineage>
</organism>
<dbReference type="EMBL" id="CP006577">
    <property type="protein sequence ID" value="AIG98463.1"/>
    <property type="molecule type" value="Genomic_DNA"/>
</dbReference>
<evidence type="ECO:0000259" key="1">
    <source>
        <dbReference type="Pfam" id="PF13610"/>
    </source>
</evidence>
<dbReference type="InterPro" id="IPR012337">
    <property type="entry name" value="RNaseH-like_sf"/>
</dbReference>
<proteinExistence type="predicted"/>
<dbReference type="AlphaFoldDB" id="A0A075WLP4"/>
<evidence type="ECO:0000313" key="2">
    <source>
        <dbReference type="EMBL" id="AIG98463.1"/>
    </source>
</evidence>
<dbReference type="PANTHER" id="PTHR39967:SF1">
    <property type="entry name" value="ISH14-TYPE TRANSPOSASE HSIRS44"/>
    <property type="match status" value="1"/>
</dbReference>
<dbReference type="NCBIfam" id="NF033587">
    <property type="entry name" value="transpos_IS6"/>
    <property type="match status" value="1"/>
</dbReference>
<dbReference type="InterPro" id="IPR047930">
    <property type="entry name" value="Transpos_IS6"/>
</dbReference>
<sequence>MQPALRQLVDYIKSTKVFRRNKKDVELKILAALLYFFGLSLRKTSDFLSLFEEISHESVRIYYHRLKEVIKPPRKKPRRLIAIDETKLKLENTQIFVWTAIDVDSEECLAIWASEGRSSFHAYVFLREVLKYCENKPKVVVDRGFWYLWALKRLGLRYRHETFGERNAVEGFFSRFKERTKRFWNRFPFNSSFNSVQSWIESFIAFYNYWRC</sequence>
<gene>
    <name evidence="2" type="ORF">AFULGI_00017040</name>
</gene>
<dbReference type="Pfam" id="PF13610">
    <property type="entry name" value="DDE_Tnp_IS240"/>
    <property type="match status" value="1"/>
</dbReference>